<proteinExistence type="inferred from homology"/>
<keyword evidence="3" id="KW-0274">FAD</keyword>
<feature type="domain" description="FAD-binding" evidence="6">
    <location>
        <begin position="137"/>
        <end position="358"/>
    </location>
</feature>
<dbReference type="InterPro" id="IPR002938">
    <property type="entry name" value="FAD-bd"/>
</dbReference>
<dbReference type="GO" id="GO:0004497">
    <property type="term" value="F:monooxygenase activity"/>
    <property type="evidence" value="ECO:0007669"/>
    <property type="project" value="UniProtKB-KW"/>
</dbReference>
<evidence type="ECO:0000313" key="7">
    <source>
        <dbReference type="EMBL" id="KAL2784547.1"/>
    </source>
</evidence>
<dbReference type="Gene3D" id="3.50.50.60">
    <property type="entry name" value="FAD/NAD(P)-binding domain"/>
    <property type="match status" value="1"/>
</dbReference>
<evidence type="ECO:0000313" key="8">
    <source>
        <dbReference type="Proteomes" id="UP001610563"/>
    </source>
</evidence>
<comment type="caution">
    <text evidence="7">The sequence shown here is derived from an EMBL/GenBank/DDBJ whole genome shotgun (WGS) entry which is preliminary data.</text>
</comment>
<dbReference type="PANTHER" id="PTHR13789">
    <property type="entry name" value="MONOOXYGENASE"/>
    <property type="match status" value="1"/>
</dbReference>
<accession>A0ABR4FMU6</accession>
<dbReference type="InterPro" id="IPR036188">
    <property type="entry name" value="FAD/NAD-bd_sf"/>
</dbReference>
<keyword evidence="5 7" id="KW-0503">Monooxygenase</keyword>
<evidence type="ECO:0000256" key="5">
    <source>
        <dbReference type="ARBA" id="ARBA00023033"/>
    </source>
</evidence>
<dbReference type="SUPFAM" id="SSF51905">
    <property type="entry name" value="FAD/NAD(P)-binding domain"/>
    <property type="match status" value="1"/>
</dbReference>
<dbReference type="EMBL" id="JBFTWV010000175">
    <property type="protein sequence ID" value="KAL2784547.1"/>
    <property type="molecule type" value="Genomic_DNA"/>
</dbReference>
<dbReference type="InterPro" id="IPR050493">
    <property type="entry name" value="FAD-dep_Monooxygenase_BioMet"/>
</dbReference>
<keyword evidence="4" id="KW-0560">Oxidoreductase</keyword>
<dbReference type="Pfam" id="PF01494">
    <property type="entry name" value="FAD_binding_3"/>
    <property type="match status" value="1"/>
</dbReference>
<evidence type="ECO:0000259" key="6">
    <source>
        <dbReference type="Pfam" id="PF01494"/>
    </source>
</evidence>
<evidence type="ECO:0000256" key="4">
    <source>
        <dbReference type="ARBA" id="ARBA00023002"/>
    </source>
</evidence>
<keyword evidence="2" id="KW-0285">Flavoprotein</keyword>
<name>A0ABR4FMU6_9EURO</name>
<reference evidence="7 8" key="1">
    <citation type="submission" date="2024-07" db="EMBL/GenBank/DDBJ databases">
        <title>Section-level genome sequencing and comparative genomics of Aspergillus sections Usti and Cavernicolus.</title>
        <authorList>
            <consortium name="Lawrence Berkeley National Laboratory"/>
            <person name="Nybo J.L."/>
            <person name="Vesth T.C."/>
            <person name="Theobald S."/>
            <person name="Frisvad J.C."/>
            <person name="Larsen T.O."/>
            <person name="Kjaerboelling I."/>
            <person name="Rothschild-Mancinelli K."/>
            <person name="Lyhne E.K."/>
            <person name="Kogle M.E."/>
            <person name="Barry K."/>
            <person name="Clum A."/>
            <person name="Na H."/>
            <person name="Ledsgaard L."/>
            <person name="Lin J."/>
            <person name="Lipzen A."/>
            <person name="Kuo A."/>
            <person name="Riley R."/>
            <person name="Mondo S."/>
            <person name="Labutti K."/>
            <person name="Haridas S."/>
            <person name="Pangalinan J."/>
            <person name="Salamov A.A."/>
            <person name="Simmons B.A."/>
            <person name="Magnuson J.K."/>
            <person name="Chen J."/>
            <person name="Drula E."/>
            <person name="Henrissat B."/>
            <person name="Wiebenga A."/>
            <person name="Lubbers R.J."/>
            <person name="Gomes A.C."/>
            <person name="Makela M.R."/>
            <person name="Stajich J."/>
            <person name="Grigoriev I.V."/>
            <person name="Mortensen U.H."/>
            <person name="De Vries R.P."/>
            <person name="Baker S.E."/>
            <person name="Andersen M.R."/>
        </authorList>
    </citation>
    <scope>NUCLEOTIDE SEQUENCE [LARGE SCALE GENOMIC DNA]</scope>
    <source>
        <strain evidence="7 8">CBS 209.92</strain>
    </source>
</reference>
<sequence>MERLQPSGIDVLVVGAGIGGLSAAIELWRKGHDVRVIEAKDGIAGLGDFVGIGVSATRQFAKWLGTSEHYDKICYKPALSLYTYEGELFGGPWPARRIDAVPTPVSRPSLIRLLYDLAVSVGVKFCFGQKVVEYYEDSDGVKFCFGQKVVEYYEDSDGGRAGVLTASGAHHYAELVVAADGVGSRSSKIVMGNDSPPRSSGFAVYRVAFPTAIAHQDKEVATNFPVPTDGSDDVRIYLGPNTHAITIVSEKIITWLLTHEDKGHSAESWSSTVNASDVIQELAKDPSWDPRLLALIKQTPDQSTVDWKLMWRNANPTWASPGMRIIQLGDAAHTFLPTSANGATQAVEDGISLASCLHLAGKDNIALGLRVHNHLRFQRVSCCQRAGFKNREQWHHVDLKEARKHPEKLAEMTGRWITSHDPEEYAYQNWTNCVNHLIRGTEFVNTNIPPGFSYRPWTIDELLNAADEGRVVDDDGDWS</sequence>
<dbReference type="PANTHER" id="PTHR13789:SF236">
    <property type="entry name" value="MONOOXYGENASE, PUTATIVE (AFU_ORTHOLOGUE AFUA_6G12060)-RELATED"/>
    <property type="match status" value="1"/>
</dbReference>
<evidence type="ECO:0000256" key="2">
    <source>
        <dbReference type="ARBA" id="ARBA00022630"/>
    </source>
</evidence>
<dbReference type="Pfam" id="PF13450">
    <property type="entry name" value="NAD_binding_8"/>
    <property type="match status" value="1"/>
</dbReference>
<dbReference type="Proteomes" id="UP001610563">
    <property type="component" value="Unassembled WGS sequence"/>
</dbReference>
<evidence type="ECO:0000256" key="3">
    <source>
        <dbReference type="ARBA" id="ARBA00022827"/>
    </source>
</evidence>
<keyword evidence="8" id="KW-1185">Reference proteome</keyword>
<comment type="similarity">
    <text evidence="1">Belongs to the paxM FAD-dependent monooxygenase family.</text>
</comment>
<gene>
    <name evidence="7" type="ORF">BJX66DRAFT_348209</name>
</gene>
<dbReference type="PRINTS" id="PR00420">
    <property type="entry name" value="RNGMNOXGNASE"/>
</dbReference>
<evidence type="ECO:0000256" key="1">
    <source>
        <dbReference type="ARBA" id="ARBA00007992"/>
    </source>
</evidence>
<organism evidence="7 8">
    <name type="scientific">Aspergillus keveii</name>
    <dbReference type="NCBI Taxonomy" id="714993"/>
    <lineage>
        <taxon>Eukaryota</taxon>
        <taxon>Fungi</taxon>
        <taxon>Dikarya</taxon>
        <taxon>Ascomycota</taxon>
        <taxon>Pezizomycotina</taxon>
        <taxon>Eurotiomycetes</taxon>
        <taxon>Eurotiomycetidae</taxon>
        <taxon>Eurotiales</taxon>
        <taxon>Aspergillaceae</taxon>
        <taxon>Aspergillus</taxon>
        <taxon>Aspergillus subgen. Nidulantes</taxon>
    </lineage>
</organism>
<dbReference type="SUPFAM" id="SSF54373">
    <property type="entry name" value="FAD-linked reductases, C-terminal domain"/>
    <property type="match status" value="1"/>
</dbReference>
<protein>
    <submittedName>
        <fullName evidence="7">Monooxygenase</fullName>
    </submittedName>
</protein>